<protein>
    <recommendedName>
        <fullName evidence="6">Leucine-rich repeat protein</fullName>
    </recommendedName>
</protein>
<dbReference type="Gene3D" id="3.80.10.10">
    <property type="entry name" value="Ribonuclease Inhibitor"/>
    <property type="match status" value="2"/>
</dbReference>
<dbReference type="AlphaFoldDB" id="A0A836L3W3"/>
<evidence type="ECO:0000256" key="1">
    <source>
        <dbReference type="ARBA" id="ARBA00022614"/>
    </source>
</evidence>
<name>A0A836L3W3_9TRYP</name>
<comment type="caution">
    <text evidence="4">The sequence shown here is derived from an EMBL/GenBank/DDBJ whole genome shotgun (WGS) entry which is preliminary data.</text>
</comment>
<dbReference type="EMBL" id="JAFHLR010000005">
    <property type="protein sequence ID" value="KAG5487673.1"/>
    <property type="molecule type" value="Genomic_DNA"/>
</dbReference>
<dbReference type="InterPro" id="IPR050836">
    <property type="entry name" value="SDS22/Internalin_LRR"/>
</dbReference>
<keyword evidence="2" id="KW-0677">Repeat</keyword>
<evidence type="ECO:0000313" key="5">
    <source>
        <dbReference type="Proteomes" id="UP000674143"/>
    </source>
</evidence>
<dbReference type="RefSeq" id="XP_067065961.1">
    <property type="nucleotide sequence ID" value="XM_067209994.1"/>
</dbReference>
<proteinExistence type="predicted"/>
<evidence type="ECO:0008006" key="6">
    <source>
        <dbReference type="Google" id="ProtNLM"/>
    </source>
</evidence>
<feature type="region of interest" description="Disordered" evidence="3">
    <location>
        <begin position="256"/>
        <end position="308"/>
    </location>
</feature>
<dbReference type="SUPFAM" id="SSF52058">
    <property type="entry name" value="L domain-like"/>
    <property type="match status" value="1"/>
</dbReference>
<dbReference type="KEGG" id="loi:92363928"/>
<dbReference type="PANTHER" id="PTHR46652:SF3">
    <property type="entry name" value="LEUCINE-RICH REPEAT-CONTAINING PROTEIN 9"/>
    <property type="match status" value="1"/>
</dbReference>
<dbReference type="GeneID" id="92363928"/>
<evidence type="ECO:0000313" key="4">
    <source>
        <dbReference type="EMBL" id="KAG5487673.1"/>
    </source>
</evidence>
<evidence type="ECO:0000256" key="2">
    <source>
        <dbReference type="ARBA" id="ARBA00022737"/>
    </source>
</evidence>
<feature type="compositionally biased region" description="Low complexity" evidence="3">
    <location>
        <begin position="471"/>
        <end position="490"/>
    </location>
</feature>
<dbReference type="InterPro" id="IPR001611">
    <property type="entry name" value="Leu-rich_rpt"/>
</dbReference>
<evidence type="ECO:0000256" key="3">
    <source>
        <dbReference type="SAM" id="MobiDB-lite"/>
    </source>
</evidence>
<dbReference type="InterPro" id="IPR032675">
    <property type="entry name" value="LRR_dom_sf"/>
</dbReference>
<dbReference type="PANTHER" id="PTHR46652">
    <property type="entry name" value="LEUCINE-RICH REPEAT AND IQ DOMAIN-CONTAINING PROTEIN 1-RELATED"/>
    <property type="match status" value="1"/>
</dbReference>
<gene>
    <name evidence="4" type="ORF">LSCM4_08121</name>
</gene>
<dbReference type="Proteomes" id="UP000674143">
    <property type="component" value="Chromosome 5"/>
</dbReference>
<accession>A0A836L3W3</accession>
<sequence length="928" mass="97110">MSVSLEGRNIYELGEVHPRSYGLKATEVSTTVKLNLSYNHLRTLQRPFARSGVGGIHVSAATTGAAVSSSPSAATATATGALPVSLEEESSALRPFISLEHLLVNHNQLRSLVGLCGAANTLTVLVATHNALTSLDGMQACTHLTYADLSHNSIESLRGLPLIFQAPFREGDSPRSAPAHDACGRAALESMADFSHRRVCAVAGAAPRAQVIAAEGVAVDDDAEIILKHVAHDDNEGRPPIPAVSMSLQTSLGADTHQHTLTPSGAGHSHPRTHNLHQQQQQLTSGRSPEGTWNLATRPSRCTKGPIQRGVSETAISLRAGASEAASLLLPGAKSDCSCLASSSSNTGVVLLLSHNRLRGRALMEMMWVESGDGGMGAAQGSTPSSARPLLRPWCTALTHLDVSHNCIEDTREVRRLFTPIRWPSSTATATCTPALARLRRLDISGNPFLVNGSLAEELTRSAQSPPPAAAAPSTASSSTSRTFTPTNTRQPAIKRTNGRQGHAESAPQTSVEATMVNDDRYAMTRVHFRLNYTSRMLDAALRTPTPSARAVAFPSLAAAQGAMEALLASLANRWQCTEPSSSPPVTAAMPSCFSLEGPGAAVEEALQPCIVDLRGGELTVLAAALQQRGAHLGEILEVPSPASATVPCAKRAATSPTPTRGGSGGSPPSSEPARNIGAACADSSLVIFLTPPPRWSRGASAGADTSVLSSGSGPSPPAAQRPTAQMSSLFVSPTPPRVAAVEAAQDTGSLSDDAVSTAITNGIRAETSTMGYRLYQGRGHQQQLVSVANTRDGDSAAVVAHFDAAAAVSHSAAAPPPADSVELQLLRAEVVELRRRYRQLQCHTRSQTCVLQRQEATIRELKEIAALAQREQLEAQAGLSNAQLEIRRLREQVQALNGSAAQVAPPQPTSVPSAPTVSLKPPPPSSS</sequence>
<feature type="region of interest" description="Disordered" evidence="3">
    <location>
        <begin position="460"/>
        <end position="514"/>
    </location>
</feature>
<dbReference type="PROSITE" id="PS51450">
    <property type="entry name" value="LRR"/>
    <property type="match status" value="1"/>
</dbReference>
<feature type="region of interest" description="Disordered" evidence="3">
    <location>
        <begin position="698"/>
        <end position="726"/>
    </location>
</feature>
<keyword evidence="1" id="KW-0433">Leucine-rich repeat</keyword>
<reference evidence="4 5" key="1">
    <citation type="submission" date="2021-02" db="EMBL/GenBank/DDBJ databases">
        <title>Leishmania (Mundinia) orientalis Genome sequencing and assembly.</title>
        <authorList>
            <person name="Almutairi H."/>
            <person name="Gatherer D."/>
        </authorList>
    </citation>
    <scope>NUCLEOTIDE SEQUENCE [LARGE SCALE GENOMIC DNA]</scope>
    <source>
        <strain evidence="4">LSCM4</strain>
    </source>
</reference>
<organism evidence="4 5">
    <name type="scientific">Leishmania orientalis</name>
    <dbReference type="NCBI Taxonomy" id="2249476"/>
    <lineage>
        <taxon>Eukaryota</taxon>
        <taxon>Discoba</taxon>
        <taxon>Euglenozoa</taxon>
        <taxon>Kinetoplastea</taxon>
        <taxon>Metakinetoplastina</taxon>
        <taxon>Trypanosomatida</taxon>
        <taxon>Trypanosomatidae</taxon>
        <taxon>Leishmaniinae</taxon>
        <taxon>Leishmania</taxon>
    </lineage>
</organism>
<feature type="region of interest" description="Disordered" evidence="3">
    <location>
        <begin position="897"/>
        <end position="928"/>
    </location>
</feature>
<keyword evidence="5" id="KW-1185">Reference proteome</keyword>
<feature type="region of interest" description="Disordered" evidence="3">
    <location>
        <begin position="647"/>
        <end position="676"/>
    </location>
</feature>